<accession>A0A6C0U7C9</accession>
<dbReference type="Proteomes" id="UP000477680">
    <property type="component" value="Chromosome"/>
</dbReference>
<dbReference type="Pfam" id="PF07023">
    <property type="entry name" value="DUF1315"/>
    <property type="match status" value="1"/>
</dbReference>
<keyword evidence="2" id="KW-1185">Reference proteome</keyword>
<dbReference type="EMBL" id="CP048711">
    <property type="protein sequence ID" value="QIB67229.1"/>
    <property type="molecule type" value="Genomic_DNA"/>
</dbReference>
<evidence type="ECO:0000313" key="1">
    <source>
        <dbReference type="EMBL" id="QIB67229.1"/>
    </source>
</evidence>
<dbReference type="KEGG" id="kim:G3T16_19285"/>
<proteinExistence type="predicted"/>
<evidence type="ECO:0000313" key="2">
    <source>
        <dbReference type="Proteomes" id="UP000477680"/>
    </source>
</evidence>
<dbReference type="AlphaFoldDB" id="A0A6C0U7C9"/>
<dbReference type="InterPro" id="IPR009749">
    <property type="entry name" value="DUF1315"/>
</dbReference>
<dbReference type="RefSeq" id="WP_163496656.1">
    <property type="nucleotide sequence ID" value="NZ_CP048711.1"/>
</dbReference>
<protein>
    <submittedName>
        <fullName evidence="1">YeaC family protein</fullName>
    </submittedName>
</protein>
<reference evidence="1 2" key="1">
    <citation type="submission" date="2020-02" db="EMBL/GenBank/DDBJ databases">
        <title>Genome sequencing for Kineobactrum sp. M2.</title>
        <authorList>
            <person name="Park S.-J."/>
        </authorList>
    </citation>
    <scope>NUCLEOTIDE SEQUENCE [LARGE SCALE GENOMIC DNA]</scope>
    <source>
        <strain evidence="1 2">M2</strain>
    </source>
</reference>
<gene>
    <name evidence="1" type="ORF">G3T16_19285</name>
</gene>
<sequence>MDYLQMIETLSPEVYQDLRRAVELGKWRDGRPLTAPQRANAMQAVIAWGERHLPPEQRVGYIDKGHKSGSQCEEPGVSVLAWRDRATEQ</sequence>
<name>A0A6C0U7C9_9GAMM</name>
<organism evidence="1 2">
    <name type="scientific">Kineobactrum salinum</name>
    <dbReference type="NCBI Taxonomy" id="2708301"/>
    <lineage>
        <taxon>Bacteria</taxon>
        <taxon>Pseudomonadati</taxon>
        <taxon>Pseudomonadota</taxon>
        <taxon>Gammaproteobacteria</taxon>
        <taxon>Cellvibrionales</taxon>
        <taxon>Halieaceae</taxon>
        <taxon>Kineobactrum</taxon>
    </lineage>
</organism>